<dbReference type="Proteomes" id="UP001626628">
    <property type="component" value="Chromosome"/>
</dbReference>
<dbReference type="Pfam" id="PF17762">
    <property type="entry name" value="HTH_ParB"/>
    <property type="match status" value="1"/>
</dbReference>
<dbReference type="NCBIfam" id="TIGR00180">
    <property type="entry name" value="parB_part"/>
    <property type="match status" value="1"/>
</dbReference>
<accession>A0ABZ2QKP8</accession>
<dbReference type="SMART" id="SM00470">
    <property type="entry name" value="ParB"/>
    <property type="match status" value="1"/>
</dbReference>
<dbReference type="CDD" id="cd16393">
    <property type="entry name" value="SPO0J_N"/>
    <property type="match status" value="1"/>
</dbReference>
<sequence length="380" mass="41698">MYADLRIDQIMPNPDQPRKFFDEDAHQELTQSVKENGLLQPVVVRGVEGEEAPHMIVAGERRWRACKAAGLTTVPVRILEGIDEEKAFVLSISENVNRADMTIMEEAGAYADLVALGWKPEAIAKTFGKTKTHIEWRLGLLTLRPEVAAWVNEGKIKPNLSWHIAQLSPANQMVAATRYLKGDFDSEADATNFAQGLRMAENQTSLVSGKGPTVEEKEKREKAKAKTTDKLGRVEEVVMPLLEELTKAKPEELADILGTDLGRYVRKIDRLASQVTLARRILRQANGIAEARKVAWDDAVADVQEEKAQADDGKAEKPAKSEAKPAAKKAPVKTVRATGTRARTADKGTARNVPAQRQAARSAPSDKAKATQKAEVAAKK</sequence>
<feature type="compositionally biased region" description="Basic and acidic residues" evidence="3">
    <location>
        <begin position="305"/>
        <end position="325"/>
    </location>
</feature>
<dbReference type="SUPFAM" id="SSF110849">
    <property type="entry name" value="ParB/Sulfiredoxin"/>
    <property type="match status" value="1"/>
</dbReference>
<feature type="domain" description="ParB-like N-terminal" evidence="4">
    <location>
        <begin position="3"/>
        <end position="96"/>
    </location>
</feature>
<evidence type="ECO:0000256" key="1">
    <source>
        <dbReference type="ARBA" id="ARBA00006295"/>
    </source>
</evidence>
<protein>
    <submittedName>
        <fullName evidence="5">ParB/RepB/Spo0J family partition protein</fullName>
    </submittedName>
</protein>
<organism evidence="5 6">
    <name type="scientific">Streptomyces sirii</name>
    <dbReference type="NCBI Taxonomy" id="3127701"/>
    <lineage>
        <taxon>Bacteria</taxon>
        <taxon>Bacillati</taxon>
        <taxon>Actinomycetota</taxon>
        <taxon>Actinomycetes</taxon>
        <taxon>Kitasatosporales</taxon>
        <taxon>Streptomycetaceae</taxon>
        <taxon>Streptomyces</taxon>
    </lineage>
</organism>
<comment type="similarity">
    <text evidence="1">Belongs to the ParB family.</text>
</comment>
<dbReference type="PANTHER" id="PTHR33375">
    <property type="entry name" value="CHROMOSOME-PARTITIONING PROTEIN PARB-RELATED"/>
    <property type="match status" value="1"/>
</dbReference>
<dbReference type="InterPro" id="IPR004437">
    <property type="entry name" value="ParB/RepB/Spo0J"/>
</dbReference>
<dbReference type="InterPro" id="IPR003115">
    <property type="entry name" value="ParB_N"/>
</dbReference>
<dbReference type="InterPro" id="IPR036086">
    <property type="entry name" value="ParB/Sulfiredoxin_sf"/>
</dbReference>
<dbReference type="InterPro" id="IPR050336">
    <property type="entry name" value="Chromosome_partition/occlusion"/>
</dbReference>
<evidence type="ECO:0000256" key="2">
    <source>
        <dbReference type="ARBA" id="ARBA00022829"/>
    </source>
</evidence>
<proteinExistence type="inferred from homology"/>
<evidence type="ECO:0000313" key="5">
    <source>
        <dbReference type="EMBL" id="WXK77045.1"/>
    </source>
</evidence>
<dbReference type="Gene3D" id="1.10.10.2830">
    <property type="match status" value="1"/>
</dbReference>
<gene>
    <name evidence="5" type="ORF">WAB15_14120</name>
</gene>
<keyword evidence="2" id="KW-0159">Chromosome partition</keyword>
<evidence type="ECO:0000313" key="6">
    <source>
        <dbReference type="Proteomes" id="UP001626628"/>
    </source>
</evidence>
<feature type="region of interest" description="Disordered" evidence="3">
    <location>
        <begin position="305"/>
        <end position="380"/>
    </location>
</feature>
<feature type="compositionally biased region" description="Low complexity" evidence="3">
    <location>
        <begin position="332"/>
        <end position="342"/>
    </location>
</feature>
<reference evidence="5 6" key="1">
    <citation type="submission" date="2024-03" db="EMBL/GenBank/DDBJ databases">
        <title>The complete genome of Streptomyces sirii sp.nov.</title>
        <authorList>
            <person name="Zakalyukina Y.V."/>
            <person name="Belik A.R."/>
            <person name="Biryukov M.V."/>
            <person name="Baturina O.A."/>
            <person name="Kabilov M.R."/>
        </authorList>
    </citation>
    <scope>NUCLEOTIDE SEQUENCE [LARGE SCALE GENOMIC DNA]</scope>
    <source>
        <strain evidence="5 6">BP-8</strain>
    </source>
</reference>
<dbReference type="RefSeq" id="WP_407286470.1">
    <property type="nucleotide sequence ID" value="NZ_CP147982.1"/>
</dbReference>
<dbReference type="InterPro" id="IPR041468">
    <property type="entry name" value="HTH_ParB/Spo0J"/>
</dbReference>
<keyword evidence="6" id="KW-1185">Reference proteome</keyword>
<feature type="compositionally biased region" description="Basic and acidic residues" evidence="3">
    <location>
        <begin position="213"/>
        <end position="228"/>
    </location>
</feature>
<dbReference type="PANTHER" id="PTHR33375:SF1">
    <property type="entry name" value="CHROMOSOME-PARTITIONING PROTEIN PARB-RELATED"/>
    <property type="match status" value="1"/>
</dbReference>
<feature type="region of interest" description="Disordered" evidence="3">
    <location>
        <begin position="206"/>
        <end position="228"/>
    </location>
</feature>
<dbReference type="EMBL" id="CP147982">
    <property type="protein sequence ID" value="WXK77045.1"/>
    <property type="molecule type" value="Genomic_DNA"/>
</dbReference>
<dbReference type="Pfam" id="PF02195">
    <property type="entry name" value="ParB_N"/>
    <property type="match status" value="1"/>
</dbReference>
<name>A0ABZ2QKP8_9ACTN</name>
<evidence type="ECO:0000259" key="4">
    <source>
        <dbReference type="SMART" id="SM00470"/>
    </source>
</evidence>
<evidence type="ECO:0000256" key="3">
    <source>
        <dbReference type="SAM" id="MobiDB-lite"/>
    </source>
</evidence>
<dbReference type="Gene3D" id="3.90.1530.30">
    <property type="match status" value="1"/>
</dbReference>